<protein>
    <submittedName>
        <fullName evidence="3">Uncharacterized protein</fullName>
    </submittedName>
</protein>
<comment type="caution">
    <text evidence="3">The sequence shown here is derived from an EMBL/GenBank/DDBJ whole genome shotgun (WGS) entry which is preliminary data.</text>
</comment>
<gene>
    <name evidence="3" type="ORF">VFPBJ_05768</name>
    <name evidence="4" type="ORF">VFPFJ_06879</name>
</gene>
<keyword evidence="2" id="KW-0472">Membrane</keyword>
<dbReference type="Proteomes" id="UP000078340">
    <property type="component" value="Unassembled WGS sequence"/>
</dbReference>
<name>A0A179GS86_PURLI</name>
<dbReference type="EMBL" id="LSBI01000006">
    <property type="protein sequence ID" value="OAQ88414.1"/>
    <property type="molecule type" value="Genomic_DNA"/>
</dbReference>
<sequence length="126" mass="13535">MLLLVTMAYLQNGTVLALVAGMAVALIVVRRVQTGRARTARAFLGRCRGAEQSSSNASSHEHQSQGEKASSSGQAGQAGAALATARGSRWVWLRREREARWRADPELEFLGGGGAQKDRQTARLTD</sequence>
<accession>A0A179GS86</accession>
<feature type="compositionally biased region" description="Low complexity" evidence="1">
    <location>
        <begin position="66"/>
        <end position="85"/>
    </location>
</feature>
<evidence type="ECO:0000256" key="1">
    <source>
        <dbReference type="SAM" id="MobiDB-lite"/>
    </source>
</evidence>
<evidence type="ECO:0000313" key="5">
    <source>
        <dbReference type="Proteomes" id="UP000078240"/>
    </source>
</evidence>
<feature type="compositionally biased region" description="Basic and acidic residues" evidence="1">
    <location>
        <begin position="116"/>
        <end position="126"/>
    </location>
</feature>
<dbReference type="Proteomes" id="UP000078240">
    <property type="component" value="Unassembled WGS sequence"/>
</dbReference>
<keyword evidence="2" id="KW-1133">Transmembrane helix</keyword>
<keyword evidence="2" id="KW-0812">Transmembrane</keyword>
<dbReference type="AlphaFoldDB" id="A0A179GS86"/>
<evidence type="ECO:0000256" key="2">
    <source>
        <dbReference type="SAM" id="Phobius"/>
    </source>
</evidence>
<evidence type="ECO:0000313" key="4">
    <source>
        <dbReference type="EMBL" id="OAQ88414.1"/>
    </source>
</evidence>
<feature type="region of interest" description="Disordered" evidence="1">
    <location>
        <begin position="49"/>
        <end position="85"/>
    </location>
</feature>
<reference evidence="3 5" key="1">
    <citation type="submission" date="2016-01" db="EMBL/GenBank/DDBJ databases">
        <title>Biosynthesis of antibiotic leucinostatins and their inhibition on Phytophthora in bio-control Purpureocillium lilacinum.</title>
        <authorList>
            <person name="Wang G."/>
            <person name="Liu Z."/>
            <person name="Lin R."/>
            <person name="Li E."/>
            <person name="Mao Z."/>
            <person name="Ling J."/>
            <person name="Yin W."/>
            <person name="Xie B."/>
        </authorList>
    </citation>
    <scope>NUCLEOTIDE SEQUENCE [LARGE SCALE GENOMIC DNA]</scope>
    <source>
        <strain evidence="3">PLBJ-1</strain>
        <strain evidence="4">PLFJ-1</strain>
    </source>
</reference>
<evidence type="ECO:0000313" key="3">
    <source>
        <dbReference type="EMBL" id="OAQ80183.1"/>
    </source>
</evidence>
<organism evidence="3 5">
    <name type="scientific">Purpureocillium lilacinum</name>
    <name type="common">Paecilomyces lilacinus</name>
    <dbReference type="NCBI Taxonomy" id="33203"/>
    <lineage>
        <taxon>Eukaryota</taxon>
        <taxon>Fungi</taxon>
        <taxon>Dikarya</taxon>
        <taxon>Ascomycota</taxon>
        <taxon>Pezizomycotina</taxon>
        <taxon>Sordariomycetes</taxon>
        <taxon>Hypocreomycetidae</taxon>
        <taxon>Hypocreales</taxon>
        <taxon>Ophiocordycipitaceae</taxon>
        <taxon>Purpureocillium</taxon>
    </lineage>
</organism>
<feature type="region of interest" description="Disordered" evidence="1">
    <location>
        <begin position="104"/>
        <end position="126"/>
    </location>
</feature>
<dbReference type="EMBL" id="LSBH01000004">
    <property type="protein sequence ID" value="OAQ80183.1"/>
    <property type="molecule type" value="Genomic_DNA"/>
</dbReference>
<proteinExistence type="predicted"/>
<feature type="transmembrane region" description="Helical" evidence="2">
    <location>
        <begin position="6"/>
        <end position="29"/>
    </location>
</feature>